<evidence type="ECO:0000313" key="3">
    <source>
        <dbReference type="Proteomes" id="UP000218542"/>
    </source>
</evidence>
<dbReference type="EMBL" id="BAOS01000013">
    <property type="protein sequence ID" value="GAX60693.1"/>
    <property type="molecule type" value="Genomic_DNA"/>
</dbReference>
<dbReference type="GO" id="GO:0090313">
    <property type="term" value="P:regulation of protein targeting to membrane"/>
    <property type="evidence" value="ECO:0007669"/>
    <property type="project" value="TreeGrafter"/>
</dbReference>
<keyword evidence="3" id="KW-1185">Reference proteome</keyword>
<dbReference type="InterPro" id="IPR025263">
    <property type="entry name" value="YhdP_central"/>
</dbReference>
<dbReference type="Proteomes" id="UP000218542">
    <property type="component" value="Unassembled WGS sequence"/>
</dbReference>
<gene>
    <name evidence="2" type="ORF">SCALIN_C13_0210</name>
</gene>
<comment type="caution">
    <text evidence="2">The sequence shown here is derived from an EMBL/GenBank/DDBJ whole genome shotgun (WGS) entry which is preliminary data.</text>
</comment>
<name>A0A286TXT0_9BACT</name>
<dbReference type="Pfam" id="PF13116">
    <property type="entry name" value="YhdP"/>
    <property type="match status" value="1"/>
</dbReference>
<dbReference type="GO" id="GO:0005886">
    <property type="term" value="C:plasma membrane"/>
    <property type="evidence" value="ECO:0007669"/>
    <property type="project" value="TreeGrafter"/>
</dbReference>
<sequence>MEYKTVDLSIFPIIHAVIHQVSISIPEKGEGTIKTLNIIPKILPLFIGKFLIDKIRIESPDMKMVMPRSFEQSNEAKEPFNLDTFKDTVIGMLSPLTTELQEFQITIKDGAFNLIEEAVMVFTLRNVQAEIGCLSQEIKIKINGTSSICKDISVIASFGQKDLKGKGEVELRHFQPQTLFDRFLPDAVYRISEPIDKVIVNLKTDGPNDLQVGLKGSLPNLTLRKGDMQSVIKCKNMEGSLHFEEGKTKISLTDLDLDQPQLNMIGDFVVDHETQQINLELTGRDIDIPTVREKALAFAGDNEVVKTLFQILKGGRLPDIVIRSQGRSFGDLGNMENLVIKGNIREGKILIPGPDFILENVTGDLVVEQGILEGTKIDAKLKDAFGREGRISVGLTGKDAPLHVETKITTDAEQIPPLLKRLTKNKNFLSAIKRLINVKGTVTGTLVIGGRLDAITAKVDIDRINVSAHYDGVPFPLQINDGRVHYDGENISMTNLGGTFGSSLFSELTAGISLGEDASIEIQSGRILALLKELYPWVYSFEKVEKGLKDVKAVSGILRFSSLKLHGPLAMPESWSIEATGEVEDLIVDTTLFPESIKIEKGNLKAVENKILLTAAKVNAGDSSLRISATVNHHMTEFVKVDIGFEGEMGKESMNWIENRFKLPAEFSIRPPLSIPEAHLTWKKDSGISFISTLVFQDGPGISFDMFLNAEGLKINNILIQDAETNASFACGLKEEVIDFSFTGNLSHTTTDKIFHNTPFSKEWIKGDFEAHILLDKPKHSIFHGILEGGDFSFPWIQKVPLNINDIALHADNKSVMVDSLRLTWKDNHLSVNGDVNISENGFLFDLVMSADGINWDTIRKTLDIGNKKQDKNEDNKKKEEESEESHFWELPIKGFLRLDAESFTFDQYTWEPLQAKLSFDPDCISIEVIDANVCGTSCPGVLEVTPQDISLDFQLQSRNQELSTTIQCFGDKNDFITGELHLEAQAMARGASKELVKSLNGNFEGTAKNGKISRFGLLAKIFAFLNLTETFRGKLPGITKEGFPYKSMTLNGEIQNGLFMINEYVLDAPSMRVTSHGSVDIFANELDLELLMSPFKTVDFIINNIPIIRGILGGTLVSIPVKVKGDIENPMISYFPFSVVGRKLLNTTKRALNTPANIIKPLIPGKGKK</sequence>
<evidence type="ECO:0000313" key="2">
    <source>
        <dbReference type="EMBL" id="GAX60693.1"/>
    </source>
</evidence>
<reference evidence="3" key="1">
    <citation type="journal article" date="2017" name="Environ. Microbiol. Rep.">
        <title>Genetic Diversity of Marine Anaerobic Ammonium-Oxidizing Bacteria as Revealed by Genomic and Proteomic Analyses of 'Candidatus Scalindua japonica'.</title>
        <authorList>
            <person name="Oshiki M."/>
            <person name="Mizuto K."/>
            <person name="Kimura Z."/>
            <person name="Kindaichi T."/>
            <person name="Satoh H."/>
            <person name="Okabe S."/>
        </authorList>
    </citation>
    <scope>NUCLEOTIDE SEQUENCE [LARGE SCALE GENOMIC DNA]</scope>
    <source>
        <strain evidence="3">husup-a2</strain>
    </source>
</reference>
<dbReference type="InterPro" id="IPR052894">
    <property type="entry name" value="AsmA-related"/>
</dbReference>
<proteinExistence type="predicted"/>
<dbReference type="AlphaFoldDB" id="A0A286TXT0"/>
<dbReference type="PANTHER" id="PTHR30441">
    <property type="entry name" value="DUF748 DOMAIN-CONTAINING PROTEIN"/>
    <property type="match status" value="1"/>
</dbReference>
<accession>A0A286TXT0</accession>
<evidence type="ECO:0000259" key="1">
    <source>
        <dbReference type="Pfam" id="PF13116"/>
    </source>
</evidence>
<protein>
    <recommendedName>
        <fullName evidence="1">YhdP central domain-containing protein</fullName>
    </recommendedName>
</protein>
<dbReference type="PANTHER" id="PTHR30441:SF4">
    <property type="entry name" value="PROTEIN ASMA"/>
    <property type="match status" value="1"/>
</dbReference>
<feature type="domain" description="YhdP central" evidence="1">
    <location>
        <begin position="791"/>
        <end position="1133"/>
    </location>
</feature>
<organism evidence="2 3">
    <name type="scientific">Candidatus Scalindua japonica</name>
    <dbReference type="NCBI Taxonomy" id="1284222"/>
    <lineage>
        <taxon>Bacteria</taxon>
        <taxon>Pseudomonadati</taxon>
        <taxon>Planctomycetota</taxon>
        <taxon>Candidatus Brocadiia</taxon>
        <taxon>Candidatus Brocadiales</taxon>
        <taxon>Candidatus Scalinduaceae</taxon>
        <taxon>Candidatus Scalindua</taxon>
    </lineage>
</organism>